<gene>
    <name evidence="8" type="ORF">ILT43_16260</name>
</gene>
<comment type="caution">
    <text evidence="8">The sequence shown here is derived from an EMBL/GenBank/DDBJ whole genome shotgun (WGS) entry which is preliminary data.</text>
</comment>
<comment type="similarity">
    <text evidence="1">Belongs to the N(4)/N(6)-methyltransferase family. N(4) subfamily.</text>
</comment>
<keyword evidence="4" id="KW-0808">Transferase</keyword>
<dbReference type="InterPro" id="IPR029063">
    <property type="entry name" value="SAM-dependent_MTases_sf"/>
</dbReference>
<accession>A0ABS2DAI3</accession>
<dbReference type="Proteomes" id="UP000763641">
    <property type="component" value="Unassembled WGS sequence"/>
</dbReference>
<evidence type="ECO:0000313" key="8">
    <source>
        <dbReference type="EMBL" id="MBM6577937.1"/>
    </source>
</evidence>
<protein>
    <recommendedName>
        <fullName evidence="2">site-specific DNA-methyltransferase (cytosine-N(4)-specific)</fullName>
        <ecNumber evidence="2">2.1.1.113</ecNumber>
    </recommendedName>
</protein>
<keyword evidence="5" id="KW-0949">S-adenosyl-L-methionine</keyword>
<evidence type="ECO:0000256" key="7">
    <source>
        <dbReference type="ARBA" id="ARBA00049120"/>
    </source>
</evidence>
<name>A0ABS2DAI3_9SPHN</name>
<evidence type="ECO:0000256" key="1">
    <source>
        <dbReference type="ARBA" id="ARBA00010203"/>
    </source>
</evidence>
<dbReference type="Gene3D" id="3.40.50.150">
    <property type="entry name" value="Vaccinia Virus protein VP39"/>
    <property type="match status" value="2"/>
</dbReference>
<evidence type="ECO:0000256" key="3">
    <source>
        <dbReference type="ARBA" id="ARBA00022603"/>
    </source>
</evidence>
<dbReference type="PROSITE" id="PS00093">
    <property type="entry name" value="N4_MTASE"/>
    <property type="match status" value="1"/>
</dbReference>
<keyword evidence="6" id="KW-0680">Restriction system</keyword>
<dbReference type="InterPro" id="IPR017985">
    <property type="entry name" value="MeTrfase_CN4_CS"/>
</dbReference>
<evidence type="ECO:0000313" key="9">
    <source>
        <dbReference type="Proteomes" id="UP000763641"/>
    </source>
</evidence>
<comment type="catalytic activity">
    <reaction evidence="7">
        <text>a 2'-deoxycytidine in DNA + S-adenosyl-L-methionine = an N(4)-methyl-2'-deoxycytidine in DNA + S-adenosyl-L-homocysteine + H(+)</text>
        <dbReference type="Rhea" id="RHEA:16857"/>
        <dbReference type="Rhea" id="RHEA-COMP:11369"/>
        <dbReference type="Rhea" id="RHEA-COMP:13674"/>
        <dbReference type="ChEBI" id="CHEBI:15378"/>
        <dbReference type="ChEBI" id="CHEBI:57856"/>
        <dbReference type="ChEBI" id="CHEBI:59789"/>
        <dbReference type="ChEBI" id="CHEBI:85452"/>
        <dbReference type="ChEBI" id="CHEBI:137933"/>
        <dbReference type="EC" id="2.1.1.113"/>
    </reaction>
</comment>
<evidence type="ECO:0000256" key="5">
    <source>
        <dbReference type="ARBA" id="ARBA00022691"/>
    </source>
</evidence>
<evidence type="ECO:0000256" key="2">
    <source>
        <dbReference type="ARBA" id="ARBA00012185"/>
    </source>
</evidence>
<dbReference type="EC" id="2.1.1.113" evidence="2"/>
<reference evidence="8 9" key="1">
    <citation type="submission" date="2020-12" db="EMBL/GenBank/DDBJ databases">
        <title>Sphingomonas sp.</title>
        <authorList>
            <person name="Kim M.K."/>
        </authorList>
    </citation>
    <scope>NUCLEOTIDE SEQUENCE [LARGE SCALE GENOMIC DNA]</scope>
    <source>
        <strain evidence="8 9">BT552</strain>
    </source>
</reference>
<evidence type="ECO:0000256" key="6">
    <source>
        <dbReference type="ARBA" id="ARBA00022747"/>
    </source>
</evidence>
<dbReference type="RefSeq" id="WP_204200035.1">
    <property type="nucleotide sequence ID" value="NZ_JAFEMC010000005.1"/>
</dbReference>
<evidence type="ECO:0000256" key="4">
    <source>
        <dbReference type="ARBA" id="ARBA00022679"/>
    </source>
</evidence>
<dbReference type="SUPFAM" id="SSF53335">
    <property type="entry name" value="S-adenosyl-L-methionine-dependent methyltransferases"/>
    <property type="match status" value="2"/>
</dbReference>
<keyword evidence="9" id="KW-1185">Reference proteome</keyword>
<organism evidence="8 9">
    <name type="scientific">Sphingomonas longa</name>
    <dbReference type="NCBI Taxonomy" id="2778730"/>
    <lineage>
        <taxon>Bacteria</taxon>
        <taxon>Pseudomonadati</taxon>
        <taxon>Pseudomonadota</taxon>
        <taxon>Alphaproteobacteria</taxon>
        <taxon>Sphingomonadales</taxon>
        <taxon>Sphingomonadaceae</taxon>
        <taxon>Sphingomonas</taxon>
    </lineage>
</organism>
<dbReference type="EMBL" id="JAFEMC010000005">
    <property type="protein sequence ID" value="MBM6577937.1"/>
    <property type="molecule type" value="Genomic_DNA"/>
</dbReference>
<keyword evidence="3" id="KW-0489">Methyltransferase</keyword>
<proteinExistence type="inferred from homology"/>
<sequence>MQQFKTVYFADHASPGGRSGLTVSFSAGDGQLFGAIAHLSSHAIRRAIGHDSFGDLQKAADQAGSTASGYVRDRLRSVVRPLSVNSIGTDTTIQSTFVGGKGSPLHDWFPYLEGYSPAFVRAILHSYAPGATSVIDPFCGSGTTALTAATLGMRAEYCEVNPACRRVIEAKSLAILLPDAERLKIAGSLRRVADDLRARVAAVKPAEDLRAAFLQVFGTRPFFRAPDFEAVLSLRTVVDEIGRENEQLGRLVEVAVLGCLVTNSLMVRRGDLRFRTSTELAIHRTDPVEDAAARARMMASDLLDLDQANGTIKLASADVRDVHVSDGGPFDAVVTSPPYLNGTNYFRNTKIELWFSRYLSTKAELRRFRDAAITSGINDVTNGKVGARVVPQSEELQKTLMALEDDAYDQRIPKMAAAYFAEMDEAFGRLRAVVQRDACVAVDLGDSCYGDVHVRTDTILRALMTRRNFEFEKEVVLRERASRSGRQLRQTLQIFRVI</sequence>